<organism evidence="1 2">
    <name type="scientific">Candidatus Spechtbacteria bacterium RIFCSPLOWO2_12_FULL_38_22</name>
    <dbReference type="NCBI Taxonomy" id="1802165"/>
    <lineage>
        <taxon>Bacteria</taxon>
        <taxon>Candidatus Spechtiibacteriota</taxon>
    </lineage>
</organism>
<evidence type="ECO:0000313" key="2">
    <source>
        <dbReference type="Proteomes" id="UP000176770"/>
    </source>
</evidence>
<proteinExistence type="predicted"/>
<gene>
    <name evidence="1" type="ORF">A3F94_01815</name>
</gene>
<accession>A0A1G2HGQ2</accession>
<protein>
    <submittedName>
        <fullName evidence="1">Uncharacterized protein</fullName>
    </submittedName>
</protein>
<dbReference type="EMBL" id="MHOK01000019">
    <property type="protein sequence ID" value="OGZ61666.1"/>
    <property type="molecule type" value="Genomic_DNA"/>
</dbReference>
<evidence type="ECO:0000313" key="1">
    <source>
        <dbReference type="EMBL" id="OGZ61666.1"/>
    </source>
</evidence>
<name>A0A1G2HGQ2_9BACT</name>
<reference evidence="1 2" key="1">
    <citation type="journal article" date="2016" name="Nat. Commun.">
        <title>Thousands of microbial genomes shed light on interconnected biogeochemical processes in an aquifer system.</title>
        <authorList>
            <person name="Anantharaman K."/>
            <person name="Brown C.T."/>
            <person name="Hug L.A."/>
            <person name="Sharon I."/>
            <person name="Castelle C.J."/>
            <person name="Probst A.J."/>
            <person name="Thomas B.C."/>
            <person name="Singh A."/>
            <person name="Wilkins M.J."/>
            <person name="Karaoz U."/>
            <person name="Brodie E.L."/>
            <person name="Williams K.H."/>
            <person name="Hubbard S.S."/>
            <person name="Banfield J.F."/>
        </authorList>
    </citation>
    <scope>NUCLEOTIDE SEQUENCE [LARGE SCALE GENOMIC DNA]</scope>
</reference>
<comment type="caution">
    <text evidence="1">The sequence shown here is derived from an EMBL/GenBank/DDBJ whole genome shotgun (WGS) entry which is preliminary data.</text>
</comment>
<dbReference type="STRING" id="1802165.A3F94_01815"/>
<dbReference type="AlphaFoldDB" id="A0A1G2HGQ2"/>
<dbReference type="Proteomes" id="UP000176770">
    <property type="component" value="Unassembled WGS sequence"/>
</dbReference>
<sequence length="677" mass="76394">MTARHKQRVGFLSRIDYLSQGFRKGLLEAAAKVFKYEQVDFIVIAGGLVSMRDFRKRNKKLVDELIEKNKSKRVAQAGKKSEEREHVLTRQEILEDTHKALVEDIAKELADLIPVFKNDQGKALKIYLVISSVPAYDGAIGYEIAVRLHELRTDIRFWDETSGRFPIKGTNQDFWVVLPEKAPWRSKYFSTAPDRLVEDKEIQSDKGLPSLWVADCGAVSVYRPAGELSRPRVTPPGLHKLQEVTKFENQIGVMIVEFNGDSNSQPRVTIYSFKDLTSKERSHFPIPEKATERQREILRVVQNRPVTIGMLEDALPFGRDTIEKEIKAYEESGLQPAITQDRVGGKGKYDIESRWLQRKLRFGLPSLEGLKEDSVLAFGCLHAGYRKTQYDFFANRVPQLILENDIKCLVGAGDFIAGLKHNLHLRGEVYAGFNYNIQEELAADLVASVILKVFRARLEKKISSLGKKPTPQAIERLVRDALLLFYYIEGNHDKWVLDLGMEPLSIFILHLKRELENGIYGELAKYKLTFGNVQEVVSAHIIYGRESTLPSGITLSMRHPEMGRMTTSSGRAQQTLADTNGKVLIFANFHVGIQVLQWEEEKGQRLALQAGTLVSGTDFEDGKNKTVDTGVVVAKIYSHEGRIFKTSVFFDNAPEDGLTELPDGSSIKGELLKSLSI</sequence>